<dbReference type="EMBL" id="KI913953">
    <property type="protein sequence ID" value="ETW08503.1"/>
    <property type="molecule type" value="Genomic_DNA"/>
</dbReference>
<accession>A0A024USA0</accession>
<evidence type="ECO:0000256" key="1">
    <source>
        <dbReference type="ARBA" id="ARBA00022596"/>
    </source>
</evidence>
<feature type="region of interest" description="Disordered" evidence="2">
    <location>
        <begin position="76"/>
        <end position="143"/>
    </location>
</feature>
<dbReference type="Gene3D" id="3.10.20.300">
    <property type="entry name" value="mk0293 like domain"/>
    <property type="match status" value="1"/>
</dbReference>
<dbReference type="AlphaFoldDB" id="A0A024USA0"/>
<dbReference type="GeneID" id="20078118"/>
<protein>
    <recommendedName>
        <fullName evidence="4">Nickel insertion protein</fullName>
    </recommendedName>
</protein>
<dbReference type="STRING" id="157072.A0A024USA0"/>
<gene>
    <name evidence="3" type="ORF">H310_01068</name>
</gene>
<dbReference type="InterPro" id="IPR002822">
    <property type="entry name" value="Ni_insertion"/>
</dbReference>
<reference evidence="3" key="1">
    <citation type="submission" date="2013-12" db="EMBL/GenBank/DDBJ databases">
        <title>The Genome Sequence of Aphanomyces invadans NJM9701.</title>
        <authorList>
            <consortium name="The Broad Institute Genomics Platform"/>
            <person name="Russ C."/>
            <person name="Tyler B."/>
            <person name="van West P."/>
            <person name="Dieguez-Uribeondo J."/>
            <person name="Young S.K."/>
            <person name="Zeng Q."/>
            <person name="Gargeya S."/>
            <person name="Fitzgerald M."/>
            <person name="Abouelleil A."/>
            <person name="Alvarado L."/>
            <person name="Chapman S.B."/>
            <person name="Gainer-Dewar J."/>
            <person name="Goldberg J."/>
            <person name="Griggs A."/>
            <person name="Gujja S."/>
            <person name="Hansen M."/>
            <person name="Howarth C."/>
            <person name="Imamovic A."/>
            <person name="Ireland A."/>
            <person name="Larimer J."/>
            <person name="McCowan C."/>
            <person name="Murphy C."/>
            <person name="Pearson M."/>
            <person name="Poon T.W."/>
            <person name="Priest M."/>
            <person name="Roberts A."/>
            <person name="Saif S."/>
            <person name="Shea T."/>
            <person name="Sykes S."/>
            <person name="Wortman J."/>
            <person name="Nusbaum C."/>
            <person name="Birren B."/>
        </authorList>
    </citation>
    <scope>NUCLEOTIDE SEQUENCE [LARGE SCALE GENOMIC DNA]</scope>
    <source>
        <strain evidence="3">NJM9701</strain>
    </source>
</reference>
<dbReference type="PANTHER" id="PTHR36566">
    <property type="entry name" value="NICKEL INSERTION PROTEIN-RELATED"/>
    <property type="match status" value="1"/>
</dbReference>
<sequence>MGKIAYFDCSAGAAGDMILASLIDAGAPLDAIKAGLLTIPAIRGEWDILTERVWRGTGLIAATKIHVSSIYDHESLPAPQHGEAAANDAPHEQSKQVFQDHDDQIHQRHHHDHDHHHGHSHDHSHHHDLENHSHGPNHDGHVDHEHRNYRTIAAMIDASEMSPWVKENSKRVFHCLGEAEASVHGTTMDKVHFHEVGAIDSLIDTIGSVLALELLHIDEVHCSFLPFSKGFVRCTHGVMPVPAPATLRLFHGIPMGPAPKGAVGELVTPTGASLMKALARTFGQPPPFVPIALGSGAGTKDFPNHANIVRVVIGTAVDPSTTVVNANWTPVPSPELIGTSDTTIEHVSVLETNVDDMNPQVFGHVQERLLQKGALDVWVQPIQMKKNRPATLMSVLCHHHQVGDLSTILFEETTTLGIRRQTMERITLRRERIDVASQYGTASVKIAYLNERVVNVQPEYEDCRALSLATQTPLKTVLATISSLAMEKAGSKSKVAARDQP</sequence>
<dbReference type="OrthoDB" id="44529at2759"/>
<name>A0A024USA0_9STRA</name>
<dbReference type="Gene3D" id="3.30.70.1380">
    <property type="entry name" value="Transcriptional regulatory protein pf0864 domain like"/>
    <property type="match status" value="1"/>
</dbReference>
<proteinExistence type="inferred from homology"/>
<dbReference type="PANTHER" id="PTHR36566:SF1">
    <property type="entry name" value="PYRIDINIUM-3,5-BISTHIOCARBOXYLIC ACID MONONUCLEOTIDE NICKEL INSERTION PROTEIN"/>
    <property type="match status" value="1"/>
</dbReference>
<evidence type="ECO:0000313" key="3">
    <source>
        <dbReference type="EMBL" id="ETW08503.1"/>
    </source>
</evidence>
<feature type="compositionally biased region" description="Basic and acidic residues" evidence="2">
    <location>
        <begin position="89"/>
        <end position="106"/>
    </location>
</feature>
<dbReference type="NCBIfam" id="TIGR00299">
    <property type="entry name" value="nickel pincer cofactor biosynthesis protein LarC"/>
    <property type="match status" value="1"/>
</dbReference>
<dbReference type="HAMAP" id="MF_01074">
    <property type="entry name" value="LarC"/>
    <property type="match status" value="1"/>
</dbReference>
<dbReference type="Pfam" id="PF01969">
    <property type="entry name" value="Ni_insertion"/>
    <property type="match status" value="1"/>
</dbReference>
<dbReference type="RefSeq" id="XP_008862308.1">
    <property type="nucleotide sequence ID" value="XM_008864086.1"/>
</dbReference>
<evidence type="ECO:0008006" key="4">
    <source>
        <dbReference type="Google" id="ProtNLM"/>
    </source>
</evidence>
<dbReference type="VEuPathDB" id="FungiDB:H310_01068"/>
<dbReference type="eggNOG" id="ENOG502QSJA">
    <property type="taxonomic scope" value="Eukaryota"/>
</dbReference>
<feature type="compositionally biased region" description="Basic residues" evidence="2">
    <location>
        <begin position="107"/>
        <end position="124"/>
    </location>
</feature>
<evidence type="ECO:0000256" key="2">
    <source>
        <dbReference type="SAM" id="MobiDB-lite"/>
    </source>
</evidence>
<keyword evidence="1" id="KW-0533">Nickel</keyword>
<feature type="compositionally biased region" description="Basic and acidic residues" evidence="2">
    <location>
        <begin position="125"/>
        <end position="143"/>
    </location>
</feature>
<organism evidence="3">
    <name type="scientific">Aphanomyces invadans</name>
    <dbReference type="NCBI Taxonomy" id="157072"/>
    <lineage>
        <taxon>Eukaryota</taxon>
        <taxon>Sar</taxon>
        <taxon>Stramenopiles</taxon>
        <taxon>Oomycota</taxon>
        <taxon>Saprolegniomycetes</taxon>
        <taxon>Saprolegniales</taxon>
        <taxon>Verrucalvaceae</taxon>
        <taxon>Aphanomyces</taxon>
    </lineage>
</organism>